<dbReference type="GO" id="GO:0005737">
    <property type="term" value="C:cytoplasm"/>
    <property type="evidence" value="ECO:0007669"/>
    <property type="project" value="TreeGrafter"/>
</dbReference>
<dbReference type="GO" id="GO:0008684">
    <property type="term" value="F:2-oxopent-4-enoate hydratase activity"/>
    <property type="evidence" value="ECO:0007669"/>
    <property type="project" value="TreeGrafter"/>
</dbReference>
<protein>
    <submittedName>
        <fullName evidence="1">2-keto-4-pentenoate hydratase</fullName>
    </submittedName>
</protein>
<keyword evidence="2" id="KW-1185">Reference proteome</keyword>
<proteinExistence type="predicted"/>
<evidence type="ECO:0000313" key="1">
    <source>
        <dbReference type="EMBL" id="RIY37128.1"/>
    </source>
</evidence>
<gene>
    <name evidence="1" type="ORF">CKF58_05240</name>
</gene>
<accession>A0A3A1YIU9</accession>
<dbReference type="RefSeq" id="WP_119531679.1">
    <property type="nucleotide sequence ID" value="NZ_JBHSSP010000001.1"/>
</dbReference>
<name>A0A3A1YIU9_9GAMM</name>
<dbReference type="OrthoDB" id="9792137at2"/>
<dbReference type="Proteomes" id="UP000265916">
    <property type="component" value="Unassembled WGS sequence"/>
</dbReference>
<dbReference type="Gene3D" id="3.90.850.10">
    <property type="entry name" value="Fumarylacetoacetase-like, C-terminal domain"/>
    <property type="match status" value="1"/>
</dbReference>
<dbReference type="EMBL" id="NRJG01000094">
    <property type="protein sequence ID" value="RIY37128.1"/>
    <property type="molecule type" value="Genomic_DNA"/>
</dbReference>
<dbReference type="AlphaFoldDB" id="A0A3A1YIU9"/>
<comment type="caution">
    <text evidence="1">The sequence shown here is derived from an EMBL/GenBank/DDBJ whole genome shotgun (WGS) entry which is preliminary data.</text>
</comment>
<dbReference type="InterPro" id="IPR050772">
    <property type="entry name" value="Hydratase-Decarb/MhpD_sf"/>
</dbReference>
<sequence>MSNTNLPTLNEKQEQFAQALAQAFSTNQALNMDDWKDVVTDDDTAYAVAAKFNSLKGKATGGYKVSLTSENTQKLFNSNSPLYGALDNSRWLSSPATLELKNLNEALVECELVFTAKEELLPTDSLEDLLRKTTVAAGLEVPDARFAAWFPALPKHLVMSDGSVGGFVVFGEERNAADVFKTVDDAAKVPMKLTFNGEEVATGVSSEVLGNPYKSLQWLVGKLASQGQKFPAGLRVSSGTFNFPPSLAAGEWEVEYGSGVGSVKLTVK</sequence>
<evidence type="ECO:0000313" key="2">
    <source>
        <dbReference type="Proteomes" id="UP000265916"/>
    </source>
</evidence>
<dbReference type="PANTHER" id="PTHR30143">
    <property type="entry name" value="ACID HYDRATASE"/>
    <property type="match status" value="1"/>
</dbReference>
<dbReference type="SUPFAM" id="SSF56529">
    <property type="entry name" value="FAH"/>
    <property type="match status" value="1"/>
</dbReference>
<dbReference type="PANTHER" id="PTHR30143:SF0">
    <property type="entry name" value="2-KETO-4-PENTENOATE HYDRATASE"/>
    <property type="match status" value="1"/>
</dbReference>
<organism evidence="1 2">
    <name type="scientific">Psittacicella hinzii</name>
    <dbReference type="NCBI Taxonomy" id="2028575"/>
    <lineage>
        <taxon>Bacteria</taxon>
        <taxon>Pseudomonadati</taxon>
        <taxon>Pseudomonadota</taxon>
        <taxon>Gammaproteobacteria</taxon>
        <taxon>Pasteurellales</taxon>
        <taxon>Psittacicellaceae</taxon>
        <taxon>Psittacicella</taxon>
    </lineage>
</organism>
<reference evidence="1 2" key="1">
    <citation type="submission" date="2017-08" db="EMBL/GenBank/DDBJ databases">
        <title>Reclassification of Bisgaard taxon 37 and 44.</title>
        <authorList>
            <person name="Christensen H."/>
        </authorList>
    </citation>
    <scope>NUCLEOTIDE SEQUENCE [LARGE SCALE GENOMIC DNA]</scope>
    <source>
        <strain evidence="1 2">111</strain>
    </source>
</reference>
<dbReference type="InterPro" id="IPR036663">
    <property type="entry name" value="Fumarylacetoacetase_C_sf"/>
</dbReference>